<organism evidence="2 3">
    <name type="scientific">Pedobacter africanus</name>
    <dbReference type="NCBI Taxonomy" id="151894"/>
    <lineage>
        <taxon>Bacteria</taxon>
        <taxon>Pseudomonadati</taxon>
        <taxon>Bacteroidota</taxon>
        <taxon>Sphingobacteriia</taxon>
        <taxon>Sphingobacteriales</taxon>
        <taxon>Sphingobacteriaceae</taxon>
        <taxon>Pedobacter</taxon>
    </lineage>
</organism>
<dbReference type="EMBL" id="FWXT01000001">
    <property type="protein sequence ID" value="SMC53122.1"/>
    <property type="molecule type" value="Genomic_DNA"/>
</dbReference>
<dbReference type="RefSeq" id="WP_084237332.1">
    <property type="nucleotide sequence ID" value="NZ_FWXT01000001.1"/>
</dbReference>
<gene>
    <name evidence="2" type="ORF">SAMN04488524_1055</name>
</gene>
<evidence type="ECO:0000256" key="1">
    <source>
        <dbReference type="SAM" id="SignalP"/>
    </source>
</evidence>
<feature type="signal peptide" evidence="1">
    <location>
        <begin position="1"/>
        <end position="21"/>
    </location>
</feature>
<dbReference type="Proteomes" id="UP000192756">
    <property type="component" value="Unassembled WGS sequence"/>
</dbReference>
<keyword evidence="1" id="KW-0732">Signal</keyword>
<accession>A0A1W1ZY37</accession>
<evidence type="ECO:0000313" key="2">
    <source>
        <dbReference type="EMBL" id="SMC53122.1"/>
    </source>
</evidence>
<protein>
    <submittedName>
        <fullName evidence="2">Uncharacterized protein</fullName>
    </submittedName>
</protein>
<reference evidence="3" key="1">
    <citation type="submission" date="2017-04" db="EMBL/GenBank/DDBJ databases">
        <authorList>
            <person name="Varghese N."/>
            <person name="Submissions S."/>
        </authorList>
    </citation>
    <scope>NUCLEOTIDE SEQUENCE [LARGE SCALE GENOMIC DNA]</scope>
    <source>
        <strain evidence="3">DSM 12126</strain>
    </source>
</reference>
<evidence type="ECO:0000313" key="3">
    <source>
        <dbReference type="Proteomes" id="UP000192756"/>
    </source>
</evidence>
<dbReference type="STRING" id="151894.SAMN04488524_1055"/>
<sequence>MKYIQCIILFTFFFISYNTKAQHVGTISEFEILPAYLTNGQVRISSGTTTTLKYKVTFVRETATTYPTLTWKPFNMTVGLSTADANGNIVVLEDGTKIFGDNLS</sequence>
<feature type="chain" id="PRO_5012077064" evidence="1">
    <location>
        <begin position="22"/>
        <end position="104"/>
    </location>
</feature>
<keyword evidence="3" id="KW-1185">Reference proteome</keyword>
<dbReference type="AlphaFoldDB" id="A0A1W1ZY37"/>
<proteinExistence type="predicted"/>
<name>A0A1W1ZY37_9SPHI</name>